<feature type="region of interest" description="Disordered" evidence="1">
    <location>
        <begin position="1"/>
        <end position="27"/>
    </location>
</feature>
<dbReference type="Proteomes" id="UP000000466">
    <property type="component" value="Chromosome"/>
</dbReference>
<evidence type="ECO:0008006" key="4">
    <source>
        <dbReference type="Google" id="ProtNLM"/>
    </source>
</evidence>
<name>K4KKC3_SIMAS</name>
<dbReference type="Gene3D" id="3.40.50.300">
    <property type="entry name" value="P-loop containing nucleotide triphosphate hydrolases"/>
    <property type="match status" value="1"/>
</dbReference>
<accession>K4KKC3</accession>
<sequence length="478" mass="53906">MPSIDSLKRRLQSGARRSRDSASQLAHNAERGLRRALGNRRCIAITGFSGAGKSTLLTSLITQLQHLPLQQAQGWYPDIGHCWLSAKLLNTDGSLPDYPYAQQQQRLQTGEWPEPTRALSRALLEVRVKPGSRWRDLRNKGFVSTQVELWDYPGEWLMDLPLAVMTHQQWLQDCFTQFNNEPRNAMAPALYSALLDLDPGAPFEPSVFESLFADYRAFLLACKARGLHIINPGRYALDEGDLPASLPRFIPLLSMVNADGSEWPAGSWGAQMAMRYRAYVQDWVKPFLTDVFEQVDHQLVLVDLLGALGDGKLAMEELRRSLARVLQLFHYGHNSWIDRLLAPKIEQLTFVATKLDCVLPSQRKALSELMRALVAESVQAARFESVQVDHLELSAIAGTHLGERDGERALWVETPAGPAWLKHPHLPRGWPTDNDWTRLADWAPPRLDPPPLADPSHSTWPSIHMDHLCQLLLKELMP</sequence>
<dbReference type="Pfam" id="PF04317">
    <property type="entry name" value="DUF463"/>
    <property type="match status" value="1"/>
</dbReference>
<organism evidence="2 3">
    <name type="scientific">Simiduia agarivorans (strain DSM 21679 / JCM 13881 / BCRC 17597 / SA1)</name>
    <dbReference type="NCBI Taxonomy" id="1117647"/>
    <lineage>
        <taxon>Bacteria</taxon>
        <taxon>Pseudomonadati</taxon>
        <taxon>Pseudomonadota</taxon>
        <taxon>Gammaproteobacteria</taxon>
        <taxon>Cellvibrionales</taxon>
        <taxon>Cellvibrionaceae</taxon>
        <taxon>Simiduia</taxon>
    </lineage>
</organism>
<dbReference type="PANTHER" id="PTHR38605">
    <property type="entry name" value="ATPASE-RELATED"/>
    <property type="match status" value="1"/>
</dbReference>
<dbReference type="PANTHER" id="PTHR38605:SF1">
    <property type="entry name" value="ATPASE"/>
    <property type="match status" value="1"/>
</dbReference>
<dbReference type="InterPro" id="IPR027417">
    <property type="entry name" value="P-loop_NTPase"/>
</dbReference>
<dbReference type="KEGG" id="saga:M5M_12245"/>
<evidence type="ECO:0000313" key="3">
    <source>
        <dbReference type="Proteomes" id="UP000000466"/>
    </source>
</evidence>
<keyword evidence="3" id="KW-1185">Reference proteome</keyword>
<dbReference type="HOGENOM" id="CLU_043657_0_0_6"/>
<dbReference type="STRING" id="1117647.M5M_12245"/>
<reference evidence="2 3" key="1">
    <citation type="journal article" date="2013" name="Genome Announc.">
        <title>Complete genome sequence of Simiduia agarivorans SA1(T), a marine bacterium able to degrade a variety of polysaccharides.</title>
        <authorList>
            <person name="Lin S.Y."/>
            <person name="Shieh W.Y."/>
            <person name="Chen J.S."/>
            <person name="Tang S.L."/>
        </authorList>
    </citation>
    <scope>NUCLEOTIDE SEQUENCE [LARGE SCALE GENOMIC DNA]</scope>
    <source>
        <strain evidence="3">DSM 21679 / JCM 13881 / BCRC 17597 / SA1</strain>
    </source>
</reference>
<dbReference type="AlphaFoldDB" id="K4KKC3"/>
<dbReference type="EMBL" id="CP003746">
    <property type="protein sequence ID" value="AFU99609.1"/>
    <property type="molecule type" value="Genomic_DNA"/>
</dbReference>
<dbReference type="OrthoDB" id="9777645at2"/>
<gene>
    <name evidence="2" type="ordered locus">M5M_12245</name>
</gene>
<proteinExistence type="predicted"/>
<dbReference type="SUPFAM" id="SSF52540">
    <property type="entry name" value="P-loop containing nucleoside triphosphate hydrolases"/>
    <property type="match status" value="2"/>
</dbReference>
<dbReference type="InterPro" id="IPR007413">
    <property type="entry name" value="YcjX-like"/>
</dbReference>
<dbReference type="RefSeq" id="WP_015047773.1">
    <property type="nucleotide sequence ID" value="NC_018868.3"/>
</dbReference>
<protein>
    <recommendedName>
        <fullName evidence="4">ATPase</fullName>
    </recommendedName>
</protein>
<dbReference type="eggNOG" id="COG3106">
    <property type="taxonomic scope" value="Bacteria"/>
</dbReference>
<evidence type="ECO:0000313" key="2">
    <source>
        <dbReference type="EMBL" id="AFU99609.1"/>
    </source>
</evidence>
<evidence type="ECO:0000256" key="1">
    <source>
        <dbReference type="SAM" id="MobiDB-lite"/>
    </source>
</evidence>